<keyword evidence="2" id="KW-0472">Membrane</keyword>
<evidence type="ECO:0000313" key="3">
    <source>
        <dbReference type="EMBL" id="MEQ2223184.1"/>
    </source>
</evidence>
<dbReference type="EMBL" id="JAHRIQ010006075">
    <property type="protein sequence ID" value="MEQ2223184.1"/>
    <property type="molecule type" value="Genomic_DNA"/>
</dbReference>
<proteinExistence type="predicted"/>
<reference evidence="3 4" key="1">
    <citation type="submission" date="2021-06" db="EMBL/GenBank/DDBJ databases">
        <authorList>
            <person name="Palmer J.M."/>
        </authorList>
    </citation>
    <scope>NUCLEOTIDE SEQUENCE [LARGE SCALE GENOMIC DNA]</scope>
    <source>
        <strain evidence="4">if_2019</strain>
        <tissue evidence="3">Muscle</tissue>
    </source>
</reference>
<organism evidence="3 4">
    <name type="scientific">Ilyodon furcidens</name>
    <name type="common">goldbreast splitfin</name>
    <dbReference type="NCBI Taxonomy" id="33524"/>
    <lineage>
        <taxon>Eukaryota</taxon>
        <taxon>Metazoa</taxon>
        <taxon>Chordata</taxon>
        <taxon>Craniata</taxon>
        <taxon>Vertebrata</taxon>
        <taxon>Euteleostomi</taxon>
        <taxon>Actinopterygii</taxon>
        <taxon>Neopterygii</taxon>
        <taxon>Teleostei</taxon>
        <taxon>Neoteleostei</taxon>
        <taxon>Acanthomorphata</taxon>
        <taxon>Ovalentaria</taxon>
        <taxon>Atherinomorphae</taxon>
        <taxon>Cyprinodontiformes</taxon>
        <taxon>Goodeidae</taxon>
        <taxon>Ilyodon</taxon>
    </lineage>
</organism>
<feature type="non-terminal residue" evidence="3">
    <location>
        <position position="186"/>
    </location>
</feature>
<feature type="compositionally biased region" description="Low complexity" evidence="1">
    <location>
        <begin position="109"/>
        <end position="121"/>
    </location>
</feature>
<feature type="region of interest" description="Disordered" evidence="1">
    <location>
        <begin position="107"/>
        <end position="137"/>
    </location>
</feature>
<protein>
    <submittedName>
        <fullName evidence="3">Uncharacterized protein</fullName>
    </submittedName>
</protein>
<sequence length="186" mass="21364">MVYLISIVMLVLYVSALFIYIPYRLRMADRKRKPAASIKPITKKEKVELKKKEEEKAAEVFEEFVASFETSEKSKVKTFVRGGIVNATKEEEEAEIKKSKLYRPATRFVPVSQHASPPSSSESKKSVFKRKTEEKKKKSNLELFKEELKLIQEEREERHKRKKNDPEVGGEGGGYADLDVPLPGRS</sequence>
<gene>
    <name evidence="3" type="ORF">ILYODFUR_034188</name>
</gene>
<name>A0ABV0SS94_9TELE</name>
<dbReference type="Proteomes" id="UP001482620">
    <property type="component" value="Unassembled WGS sequence"/>
</dbReference>
<evidence type="ECO:0000256" key="2">
    <source>
        <dbReference type="SAM" id="Phobius"/>
    </source>
</evidence>
<accession>A0ABV0SS94</accession>
<feature type="compositionally biased region" description="Basic and acidic residues" evidence="1">
    <location>
        <begin position="122"/>
        <end position="137"/>
    </location>
</feature>
<keyword evidence="2" id="KW-0812">Transmembrane</keyword>
<comment type="caution">
    <text evidence="3">The sequence shown here is derived from an EMBL/GenBank/DDBJ whole genome shotgun (WGS) entry which is preliminary data.</text>
</comment>
<keyword evidence="4" id="KW-1185">Reference proteome</keyword>
<feature type="transmembrane region" description="Helical" evidence="2">
    <location>
        <begin position="6"/>
        <end position="23"/>
    </location>
</feature>
<evidence type="ECO:0000256" key="1">
    <source>
        <dbReference type="SAM" id="MobiDB-lite"/>
    </source>
</evidence>
<evidence type="ECO:0000313" key="4">
    <source>
        <dbReference type="Proteomes" id="UP001482620"/>
    </source>
</evidence>
<keyword evidence="2" id="KW-1133">Transmembrane helix</keyword>
<feature type="region of interest" description="Disordered" evidence="1">
    <location>
        <begin position="155"/>
        <end position="186"/>
    </location>
</feature>